<organism evidence="2 3">
    <name type="scientific">Scleroderma citrinum Foug A</name>
    <dbReference type="NCBI Taxonomy" id="1036808"/>
    <lineage>
        <taxon>Eukaryota</taxon>
        <taxon>Fungi</taxon>
        <taxon>Dikarya</taxon>
        <taxon>Basidiomycota</taxon>
        <taxon>Agaricomycotina</taxon>
        <taxon>Agaricomycetes</taxon>
        <taxon>Agaricomycetidae</taxon>
        <taxon>Boletales</taxon>
        <taxon>Sclerodermatineae</taxon>
        <taxon>Sclerodermataceae</taxon>
        <taxon>Scleroderma</taxon>
    </lineage>
</organism>
<evidence type="ECO:0000313" key="3">
    <source>
        <dbReference type="Proteomes" id="UP000053989"/>
    </source>
</evidence>
<dbReference type="HOGENOM" id="CLU_2580451_0_0_1"/>
<reference evidence="2 3" key="1">
    <citation type="submission" date="2014-04" db="EMBL/GenBank/DDBJ databases">
        <authorList>
            <consortium name="DOE Joint Genome Institute"/>
            <person name="Kuo A."/>
            <person name="Kohler A."/>
            <person name="Nagy L.G."/>
            <person name="Floudas D."/>
            <person name="Copeland A."/>
            <person name="Barry K.W."/>
            <person name="Cichocki N."/>
            <person name="Veneault-Fourrey C."/>
            <person name="LaButti K."/>
            <person name="Lindquist E.A."/>
            <person name="Lipzen A."/>
            <person name="Lundell T."/>
            <person name="Morin E."/>
            <person name="Murat C."/>
            <person name="Sun H."/>
            <person name="Tunlid A."/>
            <person name="Henrissat B."/>
            <person name="Grigoriev I.V."/>
            <person name="Hibbett D.S."/>
            <person name="Martin F."/>
            <person name="Nordberg H.P."/>
            <person name="Cantor M.N."/>
            <person name="Hua S.X."/>
        </authorList>
    </citation>
    <scope>NUCLEOTIDE SEQUENCE [LARGE SCALE GENOMIC DNA]</scope>
    <source>
        <strain evidence="2 3">Foug A</strain>
    </source>
</reference>
<evidence type="ECO:0000256" key="1">
    <source>
        <dbReference type="SAM" id="MobiDB-lite"/>
    </source>
</evidence>
<protein>
    <submittedName>
        <fullName evidence="2">Uncharacterized protein</fullName>
    </submittedName>
</protein>
<gene>
    <name evidence="2" type="ORF">SCLCIDRAFT_1219590</name>
</gene>
<feature type="non-terminal residue" evidence="2">
    <location>
        <position position="81"/>
    </location>
</feature>
<feature type="compositionally biased region" description="Acidic residues" evidence="1">
    <location>
        <begin position="12"/>
        <end position="23"/>
    </location>
</feature>
<dbReference type="Proteomes" id="UP000053989">
    <property type="component" value="Unassembled WGS sequence"/>
</dbReference>
<name>A0A0C3DMI2_9AGAM</name>
<dbReference type="AlphaFoldDB" id="A0A0C3DMI2"/>
<dbReference type="InParanoid" id="A0A0C3DMI2"/>
<reference evidence="3" key="2">
    <citation type="submission" date="2015-01" db="EMBL/GenBank/DDBJ databases">
        <title>Evolutionary Origins and Diversification of the Mycorrhizal Mutualists.</title>
        <authorList>
            <consortium name="DOE Joint Genome Institute"/>
            <consortium name="Mycorrhizal Genomics Consortium"/>
            <person name="Kohler A."/>
            <person name="Kuo A."/>
            <person name="Nagy L.G."/>
            <person name="Floudas D."/>
            <person name="Copeland A."/>
            <person name="Barry K.W."/>
            <person name="Cichocki N."/>
            <person name="Veneault-Fourrey C."/>
            <person name="LaButti K."/>
            <person name="Lindquist E.A."/>
            <person name="Lipzen A."/>
            <person name="Lundell T."/>
            <person name="Morin E."/>
            <person name="Murat C."/>
            <person name="Riley R."/>
            <person name="Ohm R."/>
            <person name="Sun H."/>
            <person name="Tunlid A."/>
            <person name="Henrissat B."/>
            <person name="Grigoriev I.V."/>
            <person name="Hibbett D.S."/>
            <person name="Martin F."/>
        </authorList>
    </citation>
    <scope>NUCLEOTIDE SEQUENCE [LARGE SCALE GENOMIC DNA]</scope>
    <source>
        <strain evidence="3">Foug A</strain>
    </source>
</reference>
<feature type="region of interest" description="Disordered" evidence="1">
    <location>
        <begin position="1"/>
        <end position="23"/>
    </location>
</feature>
<keyword evidence="3" id="KW-1185">Reference proteome</keyword>
<proteinExistence type="predicted"/>
<dbReference type="EMBL" id="KN822103">
    <property type="protein sequence ID" value="KIM57246.1"/>
    <property type="molecule type" value="Genomic_DNA"/>
</dbReference>
<accession>A0A0C3DMI2</accession>
<sequence length="81" mass="9260">MDHSESAKDDSWLDDGPEDFDQDELNSLTSCRIHRSNVRWIEELKSAQMPHHRPHLALLAGNSCYHSLDTVSGPRKKNAYV</sequence>
<evidence type="ECO:0000313" key="2">
    <source>
        <dbReference type="EMBL" id="KIM57246.1"/>
    </source>
</evidence>
<feature type="compositionally biased region" description="Basic and acidic residues" evidence="1">
    <location>
        <begin position="1"/>
        <end position="11"/>
    </location>
</feature>